<dbReference type="Proteomes" id="UP000076722">
    <property type="component" value="Unassembled WGS sequence"/>
</dbReference>
<keyword evidence="5" id="KW-0109">Calcium transport</keyword>
<dbReference type="STRING" id="1314777.A0A164TS51"/>
<organism evidence="16 17">
    <name type="scientific">Sistotremastrum niveocremeum HHB9708</name>
    <dbReference type="NCBI Taxonomy" id="1314777"/>
    <lineage>
        <taxon>Eukaryota</taxon>
        <taxon>Fungi</taxon>
        <taxon>Dikarya</taxon>
        <taxon>Basidiomycota</taxon>
        <taxon>Agaricomycotina</taxon>
        <taxon>Agaricomycetes</taxon>
        <taxon>Sistotremastrales</taxon>
        <taxon>Sistotremastraceae</taxon>
        <taxon>Sertulicium</taxon>
        <taxon>Sertulicium niveocremeum</taxon>
    </lineage>
</organism>
<feature type="region of interest" description="Disordered" evidence="14">
    <location>
        <begin position="252"/>
        <end position="302"/>
    </location>
</feature>
<evidence type="ECO:0000256" key="3">
    <source>
        <dbReference type="ARBA" id="ARBA00016584"/>
    </source>
</evidence>
<keyword evidence="12 15" id="KW-0472">Membrane</keyword>
<keyword evidence="7" id="KW-0732">Signal</keyword>
<dbReference type="Pfam" id="PF06682">
    <property type="entry name" value="SARAF"/>
    <property type="match status" value="1"/>
</dbReference>
<dbReference type="GO" id="GO:0006816">
    <property type="term" value="P:calcium ion transport"/>
    <property type="evidence" value="ECO:0007669"/>
    <property type="project" value="UniProtKB-KW"/>
</dbReference>
<dbReference type="GO" id="GO:2001256">
    <property type="term" value="P:regulation of store-operated calcium entry"/>
    <property type="evidence" value="ECO:0007669"/>
    <property type="project" value="InterPro"/>
</dbReference>
<keyword evidence="9" id="KW-0106">Calcium</keyword>
<dbReference type="InterPro" id="IPR009567">
    <property type="entry name" value="SARAF"/>
</dbReference>
<evidence type="ECO:0000256" key="4">
    <source>
        <dbReference type="ARBA" id="ARBA00022448"/>
    </source>
</evidence>
<evidence type="ECO:0000256" key="12">
    <source>
        <dbReference type="ARBA" id="ARBA00023136"/>
    </source>
</evidence>
<accession>A0A164TS51</accession>
<keyword evidence="4" id="KW-0813">Transport</keyword>
<dbReference type="PANTHER" id="PTHR15929:SF0">
    <property type="entry name" value="STORE-OPERATED CALCIUM ENTRY-ASSOCIATED REGULATORY FACTOR"/>
    <property type="match status" value="1"/>
</dbReference>
<evidence type="ECO:0000256" key="13">
    <source>
        <dbReference type="ARBA" id="ARBA00031116"/>
    </source>
</evidence>
<dbReference type="GO" id="GO:0005789">
    <property type="term" value="C:endoplasmic reticulum membrane"/>
    <property type="evidence" value="ECO:0007669"/>
    <property type="project" value="UniProtKB-SubCell"/>
</dbReference>
<keyword evidence="6 15" id="KW-0812">Transmembrane</keyword>
<keyword evidence="17" id="KW-1185">Reference proteome</keyword>
<evidence type="ECO:0000256" key="1">
    <source>
        <dbReference type="ARBA" id="ARBA00004115"/>
    </source>
</evidence>
<proteinExistence type="inferred from homology"/>
<protein>
    <recommendedName>
        <fullName evidence="3">Store-operated calcium entry-associated regulatory factor</fullName>
    </recommendedName>
    <alternativeName>
        <fullName evidence="13">Transmembrane protein 66</fullName>
    </alternativeName>
</protein>
<evidence type="ECO:0000256" key="14">
    <source>
        <dbReference type="SAM" id="MobiDB-lite"/>
    </source>
</evidence>
<dbReference type="EMBL" id="KV419410">
    <property type="protein sequence ID" value="KZS92592.1"/>
    <property type="molecule type" value="Genomic_DNA"/>
</dbReference>
<evidence type="ECO:0000256" key="10">
    <source>
        <dbReference type="ARBA" id="ARBA00022989"/>
    </source>
</evidence>
<comment type="similarity">
    <text evidence="2">Belongs to the SARAF family.</text>
</comment>
<evidence type="ECO:0000256" key="7">
    <source>
        <dbReference type="ARBA" id="ARBA00022729"/>
    </source>
</evidence>
<evidence type="ECO:0000256" key="5">
    <source>
        <dbReference type="ARBA" id="ARBA00022568"/>
    </source>
</evidence>
<evidence type="ECO:0000256" key="15">
    <source>
        <dbReference type="SAM" id="Phobius"/>
    </source>
</evidence>
<evidence type="ECO:0000256" key="11">
    <source>
        <dbReference type="ARBA" id="ARBA00023065"/>
    </source>
</evidence>
<feature type="compositionally biased region" description="Polar residues" evidence="14">
    <location>
        <begin position="286"/>
        <end position="302"/>
    </location>
</feature>
<feature type="transmembrane region" description="Helical" evidence="15">
    <location>
        <begin position="143"/>
        <end position="161"/>
    </location>
</feature>
<evidence type="ECO:0000256" key="2">
    <source>
        <dbReference type="ARBA" id="ARBA00006833"/>
    </source>
</evidence>
<reference evidence="16 17" key="1">
    <citation type="journal article" date="2016" name="Mol. Biol. Evol.">
        <title>Comparative Genomics of Early-Diverging Mushroom-Forming Fungi Provides Insights into the Origins of Lignocellulose Decay Capabilities.</title>
        <authorList>
            <person name="Nagy L.G."/>
            <person name="Riley R."/>
            <person name="Tritt A."/>
            <person name="Adam C."/>
            <person name="Daum C."/>
            <person name="Floudas D."/>
            <person name="Sun H."/>
            <person name="Yadav J.S."/>
            <person name="Pangilinan J."/>
            <person name="Larsson K.H."/>
            <person name="Matsuura K."/>
            <person name="Barry K."/>
            <person name="Labutti K."/>
            <person name="Kuo R."/>
            <person name="Ohm R.A."/>
            <person name="Bhattacharya S.S."/>
            <person name="Shirouzu T."/>
            <person name="Yoshinaga Y."/>
            <person name="Martin F.M."/>
            <person name="Grigoriev I.V."/>
            <person name="Hibbett D.S."/>
        </authorList>
    </citation>
    <scope>NUCLEOTIDE SEQUENCE [LARGE SCALE GENOMIC DNA]</scope>
    <source>
        <strain evidence="16 17">HHB9708</strain>
    </source>
</reference>
<dbReference type="OrthoDB" id="20303at2759"/>
<dbReference type="PANTHER" id="PTHR15929">
    <property type="entry name" value="STORE-OPERATED CALCIUM ENTRY-ASSOCIATED REGULATORY FACTOR"/>
    <property type="match status" value="1"/>
</dbReference>
<gene>
    <name evidence="16" type="ORF">SISNIDRAFT_412521</name>
</gene>
<keyword evidence="10 15" id="KW-1133">Transmembrane helix</keyword>
<keyword evidence="8" id="KW-0256">Endoplasmic reticulum</keyword>
<name>A0A164TS51_9AGAM</name>
<keyword evidence="11" id="KW-0406">Ion transport</keyword>
<evidence type="ECO:0000256" key="9">
    <source>
        <dbReference type="ARBA" id="ARBA00022837"/>
    </source>
</evidence>
<feature type="region of interest" description="Disordered" evidence="14">
    <location>
        <begin position="172"/>
        <end position="199"/>
    </location>
</feature>
<evidence type="ECO:0000313" key="17">
    <source>
        <dbReference type="Proteomes" id="UP000076722"/>
    </source>
</evidence>
<sequence>MSRVRLSDIKSLTFFADALTKAKRTPPISQLTCFGKACELYQPDAVRCINIGGYGIDVDWKCEADLPNSLRFGRIDVSCEGWSGPDDPYVLKGSCALEYSLVPLHKSLRDDVVSSPWLTCKLWLLLGYASSTRTSVGDTMLNLAFNFIWLAVLVIFAYSFFGSCCSARRNRRVTGPDGNSGPVGPGGTRPGPDDHPRPYTPYSFKTYSDSLFNPGFWTGLGMGVLGAFALGRNRDDTGPRVQRSMWDWERPATGTGWFGGRPAGTTFARRPRPSSSNEDRGEGSSRLGSMRSSTGIGRSSVR</sequence>
<evidence type="ECO:0000256" key="8">
    <source>
        <dbReference type="ARBA" id="ARBA00022824"/>
    </source>
</evidence>
<comment type="subcellular location">
    <subcellularLocation>
        <location evidence="1">Endoplasmic reticulum membrane</location>
        <topology evidence="1">Single-pass type I membrane protein</topology>
    </subcellularLocation>
</comment>
<evidence type="ECO:0000313" key="16">
    <source>
        <dbReference type="EMBL" id="KZS92592.1"/>
    </source>
</evidence>
<evidence type="ECO:0000256" key="6">
    <source>
        <dbReference type="ARBA" id="ARBA00022692"/>
    </source>
</evidence>
<dbReference type="AlphaFoldDB" id="A0A164TS51"/>